<dbReference type="AlphaFoldDB" id="A0AAT9G8J2"/>
<dbReference type="InterPro" id="IPR006127">
    <property type="entry name" value="ZnuA-like"/>
</dbReference>
<dbReference type="Pfam" id="PF01297">
    <property type="entry name" value="ZnuA"/>
    <property type="match status" value="1"/>
</dbReference>
<dbReference type="SUPFAM" id="SSF53807">
    <property type="entry name" value="Helical backbone' metal receptor"/>
    <property type="match status" value="1"/>
</dbReference>
<accession>A0AAT9G8J2</accession>
<dbReference type="Gene3D" id="3.40.50.1980">
    <property type="entry name" value="Nitrogenase molybdenum iron protein domain"/>
    <property type="match status" value="1"/>
</dbReference>
<dbReference type="PANTHER" id="PTHR42953">
    <property type="entry name" value="HIGH-AFFINITY ZINC UPTAKE SYSTEM PROTEIN ZNUA-RELATED"/>
    <property type="match status" value="1"/>
</dbReference>
<name>A0AAT9G8J2_9RICK</name>
<dbReference type="EMBL" id="AP029170">
    <property type="protein sequence ID" value="BFD46041.1"/>
    <property type="molecule type" value="Genomic_DNA"/>
</dbReference>
<organism evidence="1">
    <name type="scientific">Candidatus Tisiphia endosymbiont of Sergentomyia squamirostris</name>
    <dbReference type="NCBI Taxonomy" id="3113639"/>
    <lineage>
        <taxon>Bacteria</taxon>
        <taxon>Pseudomonadati</taxon>
        <taxon>Pseudomonadota</taxon>
        <taxon>Alphaproteobacteria</taxon>
        <taxon>Rickettsiales</taxon>
        <taxon>Rickettsiaceae</taxon>
        <taxon>Rickettsieae</taxon>
        <taxon>Candidatus Tisiphia</taxon>
    </lineage>
</organism>
<reference evidence="1" key="1">
    <citation type="submission" date="2024-01" db="EMBL/GenBank/DDBJ databases">
        <title>Sequencing the genomes of a sandfly, Sergentomyia squamirostris, and its two endosymbionts.</title>
        <authorList>
            <person name="Itokawa K."/>
            <person name="Sanjoba C."/>
        </authorList>
    </citation>
    <scope>NUCLEOTIDE SEQUENCE</scope>
    <source>
        <strain evidence="1">RiSSQ</strain>
    </source>
</reference>
<protein>
    <submittedName>
        <fullName evidence="1">Zinc ABC transporter substrate-binding protein</fullName>
    </submittedName>
</protein>
<evidence type="ECO:0000313" key="1">
    <source>
        <dbReference type="EMBL" id="BFD46041.1"/>
    </source>
</evidence>
<dbReference type="GO" id="GO:0046872">
    <property type="term" value="F:metal ion binding"/>
    <property type="evidence" value="ECO:0007669"/>
    <property type="project" value="InterPro"/>
</dbReference>
<proteinExistence type="predicted"/>
<dbReference type="GO" id="GO:0030001">
    <property type="term" value="P:metal ion transport"/>
    <property type="evidence" value="ECO:0007669"/>
    <property type="project" value="InterPro"/>
</dbReference>
<sequence length="282" mass="32237">MKINISASIFIAIIMILLSQASFANVSRIKIVTSITPLASIIAMLVKEQAEIVAIANNNDCPHHYNLRPSDLKKVKDADIVFYIDEQFDGFAGKLMNGHSKNVIKISNFNRLKIISNDSYDNWHIWLDLDNVKILLEQLSQILSQRFPEISSAIYQNFKEAKKQIDDLAKIKHQRLASLTDVILLSDSLEYFFDNSQKSVAKLYSSDQKSLKYISNLEHLLSMSSSKCLLLSLDQDVALYKNFKVEVVAIESENWQVTDINSDLFYNQYLKIINQVSKCLNY</sequence>
<dbReference type="InterPro" id="IPR050492">
    <property type="entry name" value="Bact_metal-bind_prot9"/>
</dbReference>
<gene>
    <name evidence="1" type="ORF">DMENIID0002_06870</name>
</gene>